<dbReference type="AlphaFoldDB" id="R7VGZ6"/>
<accession>R7VGZ6</accession>
<evidence type="ECO:0000256" key="1">
    <source>
        <dbReference type="SAM" id="MobiDB-lite"/>
    </source>
</evidence>
<feature type="compositionally biased region" description="Polar residues" evidence="1">
    <location>
        <begin position="80"/>
        <end position="98"/>
    </location>
</feature>
<proteinExistence type="predicted"/>
<name>R7VGZ6_CAPTE</name>
<gene>
    <name evidence="2" type="ORF">CAPTEDRAFT_189440</name>
</gene>
<keyword evidence="4" id="KW-1185">Reference proteome</keyword>
<feature type="region of interest" description="Disordered" evidence="1">
    <location>
        <begin position="65"/>
        <end position="98"/>
    </location>
</feature>
<reference evidence="3" key="3">
    <citation type="submission" date="2015-06" db="UniProtKB">
        <authorList>
            <consortium name="EnsemblMetazoa"/>
        </authorList>
    </citation>
    <scope>IDENTIFICATION</scope>
</reference>
<reference evidence="2 4" key="2">
    <citation type="journal article" date="2013" name="Nature">
        <title>Insights into bilaterian evolution from three spiralian genomes.</title>
        <authorList>
            <person name="Simakov O."/>
            <person name="Marletaz F."/>
            <person name="Cho S.J."/>
            <person name="Edsinger-Gonzales E."/>
            <person name="Havlak P."/>
            <person name="Hellsten U."/>
            <person name="Kuo D.H."/>
            <person name="Larsson T."/>
            <person name="Lv J."/>
            <person name="Arendt D."/>
            <person name="Savage R."/>
            <person name="Osoegawa K."/>
            <person name="de Jong P."/>
            <person name="Grimwood J."/>
            <person name="Chapman J.A."/>
            <person name="Shapiro H."/>
            <person name="Aerts A."/>
            <person name="Otillar R.P."/>
            <person name="Terry A.Y."/>
            <person name="Boore J.L."/>
            <person name="Grigoriev I.V."/>
            <person name="Lindberg D.R."/>
            <person name="Seaver E.C."/>
            <person name="Weisblat D.A."/>
            <person name="Putnam N.H."/>
            <person name="Rokhsar D.S."/>
        </authorList>
    </citation>
    <scope>NUCLEOTIDE SEQUENCE</scope>
    <source>
        <strain evidence="2 4">I ESC-2004</strain>
    </source>
</reference>
<protein>
    <submittedName>
        <fullName evidence="2 3">Uncharacterized protein</fullName>
    </submittedName>
</protein>
<evidence type="ECO:0000313" key="4">
    <source>
        <dbReference type="Proteomes" id="UP000014760"/>
    </source>
</evidence>
<feature type="compositionally biased region" description="Basic and acidic residues" evidence="1">
    <location>
        <begin position="68"/>
        <end position="79"/>
    </location>
</feature>
<evidence type="ECO:0000313" key="2">
    <source>
        <dbReference type="EMBL" id="ELU15576.1"/>
    </source>
</evidence>
<reference evidence="4" key="1">
    <citation type="submission" date="2012-12" db="EMBL/GenBank/DDBJ databases">
        <authorList>
            <person name="Hellsten U."/>
            <person name="Grimwood J."/>
            <person name="Chapman J.A."/>
            <person name="Shapiro H."/>
            <person name="Aerts A."/>
            <person name="Otillar R.P."/>
            <person name="Terry A.Y."/>
            <person name="Boore J.L."/>
            <person name="Simakov O."/>
            <person name="Marletaz F."/>
            <person name="Cho S.-J."/>
            <person name="Edsinger-Gonzales E."/>
            <person name="Havlak P."/>
            <person name="Kuo D.-H."/>
            <person name="Larsson T."/>
            <person name="Lv J."/>
            <person name="Arendt D."/>
            <person name="Savage R."/>
            <person name="Osoegawa K."/>
            <person name="de Jong P."/>
            <person name="Lindberg D.R."/>
            <person name="Seaver E.C."/>
            <person name="Weisblat D.A."/>
            <person name="Putnam N.H."/>
            <person name="Grigoriev I.V."/>
            <person name="Rokhsar D.S."/>
        </authorList>
    </citation>
    <scope>NUCLEOTIDE SEQUENCE</scope>
    <source>
        <strain evidence="4">I ESC-2004</strain>
    </source>
</reference>
<evidence type="ECO:0000313" key="3">
    <source>
        <dbReference type="EnsemblMetazoa" id="CapteP189440"/>
    </source>
</evidence>
<dbReference type="Proteomes" id="UP000014760">
    <property type="component" value="Unassembled WGS sequence"/>
</dbReference>
<dbReference type="HOGENOM" id="CLU_1278688_0_0_1"/>
<organism evidence="2">
    <name type="scientific">Capitella teleta</name>
    <name type="common">Polychaete worm</name>
    <dbReference type="NCBI Taxonomy" id="283909"/>
    <lineage>
        <taxon>Eukaryota</taxon>
        <taxon>Metazoa</taxon>
        <taxon>Spiralia</taxon>
        <taxon>Lophotrochozoa</taxon>
        <taxon>Annelida</taxon>
        <taxon>Polychaeta</taxon>
        <taxon>Sedentaria</taxon>
        <taxon>Scolecida</taxon>
        <taxon>Capitellidae</taxon>
        <taxon>Capitella</taxon>
    </lineage>
</organism>
<dbReference type="EMBL" id="AMQN01004535">
    <property type="status" value="NOT_ANNOTATED_CDS"/>
    <property type="molecule type" value="Genomic_DNA"/>
</dbReference>
<dbReference type="EMBL" id="KB293746">
    <property type="protein sequence ID" value="ELU15576.1"/>
    <property type="molecule type" value="Genomic_DNA"/>
</dbReference>
<sequence length="216" mass="25045">MAYVSSDHISHLQRILLHWICMRRSEMMTNQLDEKQRVYLGNRLRSRSVEERNYLRKRAFSQNLKQTHSFDEEPDRSVTHESTSGSEQTMSLSSRIQTNRASYRLSSHTPQTKPRCLQSRRMDYSITRKTVPTKRYSSHTCVLPDITPQSQNFQNKLAPEPEALLELEKVPDIDRVERFSVEKCRDWVSTLPDKFSGLHTVITIPAASPGYGDSTT</sequence>
<dbReference type="EnsemblMetazoa" id="CapteT189440">
    <property type="protein sequence ID" value="CapteP189440"/>
    <property type="gene ID" value="CapteG189440"/>
</dbReference>